<dbReference type="InterPro" id="IPR003340">
    <property type="entry name" value="B3_DNA-bd"/>
</dbReference>
<keyword evidence="4" id="KW-0804">Transcription</keyword>
<evidence type="ECO:0000259" key="6">
    <source>
        <dbReference type="PROSITE" id="PS50863"/>
    </source>
</evidence>
<dbReference type="AlphaFoldDB" id="A0A7C8YPZ2"/>
<feature type="domain" description="TF-B3" evidence="6">
    <location>
        <begin position="188"/>
        <end position="288"/>
    </location>
</feature>
<comment type="subcellular location">
    <subcellularLocation>
        <location evidence="1">Nucleus</location>
    </subcellularLocation>
</comment>
<evidence type="ECO:0000256" key="5">
    <source>
        <dbReference type="ARBA" id="ARBA00023242"/>
    </source>
</evidence>
<evidence type="ECO:0000313" key="7">
    <source>
        <dbReference type="EMBL" id="MBA4623697.1"/>
    </source>
</evidence>
<dbReference type="InterPro" id="IPR015300">
    <property type="entry name" value="DNA-bd_pseudobarrel_sf"/>
</dbReference>
<dbReference type="SUPFAM" id="SSF101936">
    <property type="entry name" value="DNA-binding pseudobarrel domain"/>
    <property type="match status" value="2"/>
</dbReference>
<accession>A0A7C8YPZ2</accession>
<dbReference type="Gene3D" id="2.40.330.10">
    <property type="entry name" value="DNA-binding pseudobarrel domain"/>
    <property type="match status" value="2"/>
</dbReference>
<evidence type="ECO:0000256" key="3">
    <source>
        <dbReference type="ARBA" id="ARBA00023125"/>
    </source>
</evidence>
<dbReference type="CDD" id="cd10017">
    <property type="entry name" value="B3_DNA"/>
    <property type="match status" value="2"/>
</dbReference>
<evidence type="ECO:0000256" key="4">
    <source>
        <dbReference type="ARBA" id="ARBA00023163"/>
    </source>
</evidence>
<evidence type="ECO:0000256" key="1">
    <source>
        <dbReference type="ARBA" id="ARBA00004123"/>
    </source>
</evidence>
<dbReference type="GO" id="GO:0003677">
    <property type="term" value="F:DNA binding"/>
    <property type="evidence" value="ECO:0007669"/>
    <property type="project" value="UniProtKB-KW"/>
</dbReference>
<proteinExistence type="predicted"/>
<name>A0A7C8YPZ2_OPUST</name>
<keyword evidence="2" id="KW-0805">Transcription regulation</keyword>
<keyword evidence="5" id="KW-0539">Nucleus</keyword>
<dbReference type="PROSITE" id="PS50863">
    <property type="entry name" value="B3"/>
    <property type="match status" value="2"/>
</dbReference>
<feature type="domain" description="TF-B3" evidence="6">
    <location>
        <begin position="25"/>
        <end position="118"/>
    </location>
</feature>
<dbReference type="Pfam" id="PF02362">
    <property type="entry name" value="B3"/>
    <property type="match status" value="2"/>
</dbReference>
<dbReference type="SMART" id="SM01019">
    <property type="entry name" value="B3"/>
    <property type="match status" value="2"/>
</dbReference>
<dbReference type="EMBL" id="GISG01044275">
    <property type="protein sequence ID" value="MBA4623697.1"/>
    <property type="molecule type" value="Transcribed_RNA"/>
</dbReference>
<reference evidence="7" key="1">
    <citation type="journal article" date="2013" name="J. Plant Res.">
        <title>Effect of fungi and light on seed germination of three Opuntia species from semiarid lands of central Mexico.</title>
        <authorList>
            <person name="Delgado-Sanchez P."/>
            <person name="Jimenez-Bremont J.F."/>
            <person name="Guerrero-Gonzalez Mde L."/>
            <person name="Flores J."/>
        </authorList>
    </citation>
    <scope>NUCLEOTIDE SEQUENCE</scope>
    <source>
        <tissue evidence="7">Cladode</tissue>
    </source>
</reference>
<keyword evidence="3" id="KW-0238">DNA-binding</keyword>
<organism evidence="7">
    <name type="scientific">Opuntia streptacantha</name>
    <name type="common">Prickly pear cactus</name>
    <name type="synonym">Opuntia cardona</name>
    <dbReference type="NCBI Taxonomy" id="393608"/>
    <lineage>
        <taxon>Eukaryota</taxon>
        <taxon>Viridiplantae</taxon>
        <taxon>Streptophyta</taxon>
        <taxon>Embryophyta</taxon>
        <taxon>Tracheophyta</taxon>
        <taxon>Spermatophyta</taxon>
        <taxon>Magnoliopsida</taxon>
        <taxon>eudicotyledons</taxon>
        <taxon>Gunneridae</taxon>
        <taxon>Pentapetalae</taxon>
        <taxon>Caryophyllales</taxon>
        <taxon>Cactineae</taxon>
        <taxon>Cactaceae</taxon>
        <taxon>Opuntioideae</taxon>
        <taxon>Opuntia</taxon>
    </lineage>
</organism>
<reference evidence="7" key="2">
    <citation type="submission" date="2020-07" db="EMBL/GenBank/DDBJ databases">
        <authorList>
            <person name="Vera ALvarez R."/>
            <person name="Arias-Moreno D.M."/>
            <person name="Jimenez-Jacinto V."/>
            <person name="Jimenez-Bremont J.F."/>
            <person name="Swaminathan K."/>
            <person name="Moose S.P."/>
            <person name="Guerrero-Gonzalez M.L."/>
            <person name="Marino-Ramirez L."/>
            <person name="Landsman D."/>
            <person name="Rodriguez-Kessler M."/>
            <person name="Delgado-Sanchez P."/>
        </authorList>
    </citation>
    <scope>NUCLEOTIDE SEQUENCE</scope>
    <source>
        <tissue evidence="7">Cladode</tissue>
    </source>
</reference>
<sequence>MQEEKGKSRGIFNMKGDDELCRFPSFFKLILSARLCLQKLEIPRKFVENHGEKLSDLVYLITPTKAVWKVDVVRKDTRAWLQNGWAEFVKFYSICHGHFLVFRYRGYSHFEVVIFDMSASEIEYPTSSRTGSKRKRATGIPIAPASIKEDEIPKKGSNIPNLIVGRKCLLTVEEAKKIEAYKCEHPSFVTKIVPSHVEFKYNVNLPIEFVRKYLKDERGMFTFENVTGKTWLVRCMDTTKGKKKIVTFNSGWRAFAQDNKLQVGDICVFELIKQGESKMFKVNVLPVLREKVGNYPLVKLEVD</sequence>
<protein>
    <recommendedName>
        <fullName evidence="6">TF-B3 domain-containing protein</fullName>
    </recommendedName>
</protein>
<dbReference type="InterPro" id="IPR050655">
    <property type="entry name" value="Plant_B3_domain"/>
</dbReference>
<dbReference type="PANTHER" id="PTHR31920">
    <property type="entry name" value="B3 DOMAIN-CONTAINING"/>
    <property type="match status" value="1"/>
</dbReference>
<evidence type="ECO:0000256" key="2">
    <source>
        <dbReference type="ARBA" id="ARBA00023015"/>
    </source>
</evidence>
<dbReference type="PANTHER" id="PTHR31920:SF108">
    <property type="entry name" value="B3 DOMAIN-CONTAINING TRANSCRIPTION FACTOR VRN1-LIKE"/>
    <property type="match status" value="1"/>
</dbReference>
<dbReference type="GO" id="GO:0005634">
    <property type="term" value="C:nucleus"/>
    <property type="evidence" value="ECO:0007669"/>
    <property type="project" value="UniProtKB-SubCell"/>
</dbReference>